<dbReference type="Proteomes" id="UP001064048">
    <property type="component" value="Chromosome 18"/>
</dbReference>
<sequence>MKCLMLIMALAIINTVSSDGTCRNTNSQITNSQCVDSVPTNCYIDNSEVYGTTCTGSRYDGVTITSSTTTGSSFNGKLTQNLPSVNEILFIPVTSTGLDSCVGSPNLCCKDLVIKED</sequence>
<evidence type="ECO:0000313" key="1">
    <source>
        <dbReference type="EMBL" id="KAI8437973.1"/>
    </source>
</evidence>
<dbReference type="EMBL" id="CM046118">
    <property type="protein sequence ID" value="KAI8437973.1"/>
    <property type="molecule type" value="Genomic_DNA"/>
</dbReference>
<comment type="caution">
    <text evidence="1">The sequence shown here is derived from an EMBL/GenBank/DDBJ whole genome shotgun (WGS) entry which is preliminary data.</text>
</comment>
<keyword evidence="2" id="KW-1185">Reference proteome</keyword>
<evidence type="ECO:0000313" key="2">
    <source>
        <dbReference type="Proteomes" id="UP001064048"/>
    </source>
</evidence>
<reference evidence="1 2" key="1">
    <citation type="journal article" date="2022" name="Genome Biol. Evol.">
        <title>The Spruce Budworm Genome: Reconstructing the Evolutionary History of Antifreeze Proteins.</title>
        <authorList>
            <person name="Beliveau C."/>
            <person name="Gagne P."/>
            <person name="Picq S."/>
            <person name="Vernygora O."/>
            <person name="Keeling C.I."/>
            <person name="Pinkney K."/>
            <person name="Doucet D."/>
            <person name="Wen F."/>
            <person name="Johnston J.S."/>
            <person name="Maaroufi H."/>
            <person name="Boyle B."/>
            <person name="Laroche J."/>
            <person name="Dewar K."/>
            <person name="Juretic N."/>
            <person name="Blackburn G."/>
            <person name="Nisole A."/>
            <person name="Brunet B."/>
            <person name="Brandao M."/>
            <person name="Lumley L."/>
            <person name="Duan J."/>
            <person name="Quan G."/>
            <person name="Lucarotti C.J."/>
            <person name="Roe A.D."/>
            <person name="Sperling F.A.H."/>
            <person name="Levesque R.C."/>
            <person name="Cusson M."/>
        </authorList>
    </citation>
    <scope>NUCLEOTIDE SEQUENCE [LARGE SCALE GENOMIC DNA]</scope>
    <source>
        <strain evidence="1">Glfc:IPQL:Cfum</strain>
    </source>
</reference>
<proteinExistence type="predicted"/>
<accession>A0ACC0KN73</accession>
<name>A0ACC0KN73_CHOFU</name>
<organism evidence="1 2">
    <name type="scientific">Choristoneura fumiferana</name>
    <name type="common">Spruce budworm moth</name>
    <name type="synonym">Archips fumiferana</name>
    <dbReference type="NCBI Taxonomy" id="7141"/>
    <lineage>
        <taxon>Eukaryota</taxon>
        <taxon>Metazoa</taxon>
        <taxon>Ecdysozoa</taxon>
        <taxon>Arthropoda</taxon>
        <taxon>Hexapoda</taxon>
        <taxon>Insecta</taxon>
        <taxon>Pterygota</taxon>
        <taxon>Neoptera</taxon>
        <taxon>Endopterygota</taxon>
        <taxon>Lepidoptera</taxon>
        <taxon>Glossata</taxon>
        <taxon>Ditrysia</taxon>
        <taxon>Tortricoidea</taxon>
        <taxon>Tortricidae</taxon>
        <taxon>Tortricinae</taxon>
        <taxon>Choristoneura</taxon>
    </lineage>
</organism>
<gene>
    <name evidence="1" type="ORF">MSG28_010635</name>
</gene>
<protein>
    <submittedName>
        <fullName evidence="1">Uncharacterized protein</fullName>
    </submittedName>
</protein>